<reference evidence="1 2" key="1">
    <citation type="submission" date="2024-08" db="EMBL/GenBank/DDBJ databases">
        <authorList>
            <person name="Cucini C."/>
            <person name="Frati F."/>
        </authorList>
    </citation>
    <scope>NUCLEOTIDE SEQUENCE [LARGE SCALE GENOMIC DNA]</scope>
</reference>
<organism evidence="1 2">
    <name type="scientific">Orchesella dallaii</name>
    <dbReference type="NCBI Taxonomy" id="48710"/>
    <lineage>
        <taxon>Eukaryota</taxon>
        <taxon>Metazoa</taxon>
        <taxon>Ecdysozoa</taxon>
        <taxon>Arthropoda</taxon>
        <taxon>Hexapoda</taxon>
        <taxon>Collembola</taxon>
        <taxon>Entomobryomorpha</taxon>
        <taxon>Entomobryoidea</taxon>
        <taxon>Orchesellidae</taxon>
        <taxon>Orchesellinae</taxon>
        <taxon>Orchesella</taxon>
    </lineage>
</organism>
<dbReference type="Proteomes" id="UP001642540">
    <property type="component" value="Unassembled WGS sequence"/>
</dbReference>
<evidence type="ECO:0000313" key="2">
    <source>
        <dbReference type="Proteomes" id="UP001642540"/>
    </source>
</evidence>
<name>A0ABP1QQF9_9HEXA</name>
<sequence length="193" mass="22507">MTNSEEQWKQYIKLEIQVPKTVLESQLLRMQSDLTSNFLIVYCLNVQIRAKNFECKIEQDKFLSLQEQWMKLDQSSPSLASLVPLYKLIDDKYENVKAVIQNFNEKFEPYLRVLQSCFEVIVRTQLTKQDAAKMSLDRLKGAMNLFGTSIAAVAELKSDFLDFKQEWESIKTKLNGDTQDCIQRITTLLENFT</sequence>
<keyword evidence="2" id="KW-1185">Reference proteome</keyword>
<gene>
    <name evidence="1" type="ORF">ODALV1_LOCUS12771</name>
</gene>
<protein>
    <submittedName>
        <fullName evidence="1">Uncharacterized protein</fullName>
    </submittedName>
</protein>
<evidence type="ECO:0000313" key="1">
    <source>
        <dbReference type="EMBL" id="CAL8107790.1"/>
    </source>
</evidence>
<dbReference type="EMBL" id="CAXLJM020000039">
    <property type="protein sequence ID" value="CAL8107790.1"/>
    <property type="molecule type" value="Genomic_DNA"/>
</dbReference>
<comment type="caution">
    <text evidence="1">The sequence shown here is derived from an EMBL/GenBank/DDBJ whole genome shotgun (WGS) entry which is preliminary data.</text>
</comment>
<accession>A0ABP1QQF9</accession>
<proteinExistence type="predicted"/>